<gene>
    <name evidence="1" type="ORF">E2C01_024314</name>
</gene>
<accession>A0A5B7EBY6</accession>
<dbReference type="EMBL" id="VSRR010002356">
    <property type="protein sequence ID" value="MPC31038.1"/>
    <property type="molecule type" value="Genomic_DNA"/>
</dbReference>
<reference evidence="1 2" key="1">
    <citation type="submission" date="2019-05" db="EMBL/GenBank/DDBJ databases">
        <title>Another draft genome of Portunus trituberculatus and its Hox gene families provides insights of decapod evolution.</title>
        <authorList>
            <person name="Jeong J.-H."/>
            <person name="Song I."/>
            <person name="Kim S."/>
            <person name="Choi T."/>
            <person name="Kim D."/>
            <person name="Ryu S."/>
            <person name="Kim W."/>
        </authorList>
    </citation>
    <scope>NUCLEOTIDE SEQUENCE [LARGE SCALE GENOMIC DNA]</scope>
    <source>
        <tissue evidence="1">Muscle</tissue>
    </source>
</reference>
<sequence length="272" mass="30411">MEAGRQAGRVVVVGVCRRRVRLMVCQGASAPRRQAERCYLPEVRKAQGPHHGRKVLLGEQGRRRGRSRRQHAIWAHIRRLERSCGSATPQEDSCRIPEVRREVGGAGGGWTRRSGLEVRHSLPQHRKECQGLSPGRPRCRELARKPQILPVDQLRRRVMHVLLLRGPPACGPVYTGEEVPVDVARWKGTNQIYVDCVEAFRGCGNGLEWRAGVAVSLGGLARKAGANPLFNFLSHSWPHRSPADDAVHPQDARMVERVAVAEDLLAERPRHI</sequence>
<organism evidence="1 2">
    <name type="scientific">Portunus trituberculatus</name>
    <name type="common">Swimming crab</name>
    <name type="synonym">Neptunus trituberculatus</name>
    <dbReference type="NCBI Taxonomy" id="210409"/>
    <lineage>
        <taxon>Eukaryota</taxon>
        <taxon>Metazoa</taxon>
        <taxon>Ecdysozoa</taxon>
        <taxon>Arthropoda</taxon>
        <taxon>Crustacea</taxon>
        <taxon>Multicrustacea</taxon>
        <taxon>Malacostraca</taxon>
        <taxon>Eumalacostraca</taxon>
        <taxon>Eucarida</taxon>
        <taxon>Decapoda</taxon>
        <taxon>Pleocyemata</taxon>
        <taxon>Brachyura</taxon>
        <taxon>Eubrachyura</taxon>
        <taxon>Portunoidea</taxon>
        <taxon>Portunidae</taxon>
        <taxon>Portuninae</taxon>
        <taxon>Portunus</taxon>
    </lineage>
</organism>
<evidence type="ECO:0000313" key="2">
    <source>
        <dbReference type="Proteomes" id="UP000324222"/>
    </source>
</evidence>
<keyword evidence="2" id="KW-1185">Reference proteome</keyword>
<evidence type="ECO:0000313" key="1">
    <source>
        <dbReference type="EMBL" id="MPC31038.1"/>
    </source>
</evidence>
<protein>
    <submittedName>
        <fullName evidence="1">Uncharacterized protein</fullName>
    </submittedName>
</protein>
<proteinExistence type="predicted"/>
<dbReference type="Proteomes" id="UP000324222">
    <property type="component" value="Unassembled WGS sequence"/>
</dbReference>
<name>A0A5B7EBY6_PORTR</name>
<dbReference type="AlphaFoldDB" id="A0A5B7EBY6"/>
<comment type="caution">
    <text evidence="1">The sequence shown here is derived from an EMBL/GenBank/DDBJ whole genome shotgun (WGS) entry which is preliminary data.</text>
</comment>